<dbReference type="InterPro" id="IPR016181">
    <property type="entry name" value="Acyl_CoA_acyltransferase"/>
</dbReference>
<dbReference type="InterPro" id="IPR000182">
    <property type="entry name" value="GNAT_dom"/>
</dbReference>
<dbReference type="PANTHER" id="PTHR42791:SF17">
    <property type="entry name" value="ACETYLTRANSFERASE, GNAT FAMILY FAMILY (AFU_ORTHOLOGUE AFUA_8G05690)"/>
    <property type="match status" value="1"/>
</dbReference>
<dbReference type="CDD" id="cd04301">
    <property type="entry name" value="NAT_SF"/>
    <property type="match status" value="1"/>
</dbReference>
<dbReference type="InterPro" id="IPR052523">
    <property type="entry name" value="Trichothecene_AcTrans"/>
</dbReference>
<dbReference type="AlphaFoldDB" id="A0AAE8SUR5"/>
<comment type="caution">
    <text evidence="2">The sequence shown here is derived from an EMBL/GenBank/DDBJ whole genome shotgun (WGS) entry which is preliminary data.</text>
</comment>
<reference evidence="2" key="1">
    <citation type="submission" date="2018-03" db="EMBL/GenBank/DDBJ databases">
        <authorList>
            <person name="Guldener U."/>
        </authorList>
    </citation>
    <scope>NUCLEOTIDE SEQUENCE</scope>
</reference>
<accession>A0AAE8SUR5</accession>
<name>A0AAE8SUR5_9PEZI</name>
<sequence>MSFIVLPAALPDIRAIYDVWFASFKGQLIVDLLYPDTNIDDEAFRKAHAEGTLGYWKGLTMEHTFKCVDLETGRIAGMATWQVYWRERTTEERAKPWIGWLEGAQRERAEAFLGQLWEKHCHTVAVHPDYQGKGVGKKLVQWGLGMSEELKLPIYLESTVEGVPLYERTGFQKLKEGITLTPAVTHMKEDIEAPLMVKMPASAGGMAFEEWASGRYQKQ</sequence>
<evidence type="ECO:0000313" key="3">
    <source>
        <dbReference type="Proteomes" id="UP001187682"/>
    </source>
</evidence>
<dbReference type="Gene3D" id="3.40.630.30">
    <property type="match status" value="1"/>
</dbReference>
<dbReference type="PANTHER" id="PTHR42791">
    <property type="entry name" value="GNAT FAMILY ACETYLTRANSFERASE"/>
    <property type="match status" value="1"/>
</dbReference>
<gene>
    <name evidence="2" type="ORF">DNG_03964</name>
</gene>
<feature type="domain" description="N-acetyltransferase" evidence="1">
    <location>
        <begin position="3"/>
        <end position="192"/>
    </location>
</feature>
<protein>
    <recommendedName>
        <fullName evidence="1">N-acetyltransferase domain-containing protein</fullName>
    </recommendedName>
</protein>
<keyword evidence="3" id="KW-1185">Reference proteome</keyword>
<evidence type="ECO:0000259" key="1">
    <source>
        <dbReference type="PROSITE" id="PS51186"/>
    </source>
</evidence>
<organism evidence="2 3">
    <name type="scientific">Cephalotrichum gorgonifer</name>
    <dbReference type="NCBI Taxonomy" id="2041049"/>
    <lineage>
        <taxon>Eukaryota</taxon>
        <taxon>Fungi</taxon>
        <taxon>Dikarya</taxon>
        <taxon>Ascomycota</taxon>
        <taxon>Pezizomycotina</taxon>
        <taxon>Sordariomycetes</taxon>
        <taxon>Hypocreomycetidae</taxon>
        <taxon>Microascales</taxon>
        <taxon>Microascaceae</taxon>
        <taxon>Cephalotrichum</taxon>
    </lineage>
</organism>
<dbReference type="GO" id="GO:0016747">
    <property type="term" value="F:acyltransferase activity, transferring groups other than amino-acyl groups"/>
    <property type="evidence" value="ECO:0007669"/>
    <property type="project" value="InterPro"/>
</dbReference>
<dbReference type="PROSITE" id="PS51186">
    <property type="entry name" value="GNAT"/>
    <property type="match status" value="1"/>
</dbReference>
<dbReference type="EMBL" id="ONZQ02000004">
    <property type="protein sequence ID" value="SPO01217.1"/>
    <property type="molecule type" value="Genomic_DNA"/>
</dbReference>
<dbReference type="Proteomes" id="UP001187682">
    <property type="component" value="Unassembled WGS sequence"/>
</dbReference>
<evidence type="ECO:0000313" key="2">
    <source>
        <dbReference type="EMBL" id="SPO01217.1"/>
    </source>
</evidence>
<proteinExistence type="predicted"/>
<dbReference type="Pfam" id="PF13508">
    <property type="entry name" value="Acetyltransf_7"/>
    <property type="match status" value="1"/>
</dbReference>
<dbReference type="SUPFAM" id="SSF55729">
    <property type="entry name" value="Acyl-CoA N-acyltransferases (Nat)"/>
    <property type="match status" value="1"/>
</dbReference>